<evidence type="ECO:0000313" key="4">
    <source>
        <dbReference type="EMBL" id="BBA98216.1"/>
    </source>
</evidence>
<dbReference type="PANTHER" id="PTHR43115">
    <property type="entry name" value="DEHYDROGENASE/REDUCTASE SDR FAMILY MEMBER 11"/>
    <property type="match status" value="1"/>
</dbReference>
<dbReference type="Proteomes" id="UP000595703">
    <property type="component" value="Chromosome"/>
</dbReference>
<evidence type="ECO:0000313" key="5">
    <source>
        <dbReference type="Proteomes" id="UP000595703"/>
    </source>
</evidence>
<protein>
    <submittedName>
        <fullName evidence="4">Putative short chain dehydrogenase/reductase</fullName>
    </submittedName>
</protein>
<dbReference type="InterPro" id="IPR057326">
    <property type="entry name" value="KR_dom"/>
</dbReference>
<dbReference type="Gene3D" id="3.40.50.720">
    <property type="entry name" value="NAD(P)-binding Rossmann-like Domain"/>
    <property type="match status" value="1"/>
</dbReference>
<dbReference type="InterPro" id="IPR002347">
    <property type="entry name" value="SDR_fam"/>
</dbReference>
<dbReference type="Pfam" id="PF00106">
    <property type="entry name" value="adh_short"/>
    <property type="match status" value="1"/>
</dbReference>
<dbReference type="PROSITE" id="PS00061">
    <property type="entry name" value="ADH_SHORT"/>
    <property type="match status" value="1"/>
</dbReference>
<dbReference type="InterPro" id="IPR036291">
    <property type="entry name" value="NAD(P)-bd_dom_sf"/>
</dbReference>
<reference evidence="4 5" key="1">
    <citation type="journal article" date="2010" name="J. Bacteriol.">
        <title>Biochemical characterization of a novel indole prenyltransferase from Streptomyces sp. SN-593.</title>
        <authorList>
            <person name="Takahashi S."/>
            <person name="Takagi H."/>
            <person name="Toyoda A."/>
            <person name="Uramoto M."/>
            <person name="Nogawa T."/>
            <person name="Ueki M."/>
            <person name="Sakaki Y."/>
            <person name="Osada H."/>
        </authorList>
    </citation>
    <scope>NUCLEOTIDE SEQUENCE [LARGE SCALE GENOMIC DNA]</scope>
    <source>
        <strain evidence="4 5">SN-593</strain>
    </source>
</reference>
<feature type="domain" description="Ketoreductase" evidence="3">
    <location>
        <begin position="14"/>
        <end position="196"/>
    </location>
</feature>
<dbReference type="GO" id="GO:0016616">
    <property type="term" value="F:oxidoreductase activity, acting on the CH-OH group of donors, NAD or NADP as acceptor"/>
    <property type="evidence" value="ECO:0007669"/>
    <property type="project" value="UniProtKB-ARBA"/>
</dbReference>
<evidence type="ECO:0000256" key="2">
    <source>
        <dbReference type="ARBA" id="ARBA00023002"/>
    </source>
</evidence>
<dbReference type="AlphaFoldDB" id="A0A7U3UT07"/>
<reference evidence="4 5" key="4">
    <citation type="journal article" date="2020" name="Sci. Rep.">
        <title>beta-carboline chemical signals induce reveromycin production through a LuxR family regulator in Streptomyces sp. SN-593.</title>
        <authorList>
            <person name="Panthee S."/>
            <person name="Kito N."/>
            <person name="Hayashi T."/>
            <person name="Shimizu T."/>
            <person name="Ishikawa J."/>
            <person name="Hamamoto H."/>
            <person name="Osada H."/>
            <person name="Takahashi S."/>
        </authorList>
    </citation>
    <scope>NUCLEOTIDE SEQUENCE [LARGE SCALE GENOMIC DNA]</scope>
    <source>
        <strain evidence="4 5">SN-593</strain>
    </source>
</reference>
<dbReference type="PANTHER" id="PTHR43115:SF4">
    <property type="entry name" value="DEHYDROGENASE_REDUCTASE SDR FAMILY MEMBER 11"/>
    <property type="match status" value="1"/>
</dbReference>
<accession>A0A7U3UT07</accession>
<dbReference type="InterPro" id="IPR020904">
    <property type="entry name" value="Sc_DH/Rdtase_CS"/>
</dbReference>
<dbReference type="FunFam" id="3.40.50.720:FF:000047">
    <property type="entry name" value="NADP-dependent L-serine/L-allo-threonine dehydrogenase"/>
    <property type="match status" value="1"/>
</dbReference>
<keyword evidence="5" id="KW-1185">Reference proteome</keyword>
<comment type="similarity">
    <text evidence="1">Belongs to the short-chain dehydrogenases/reductases (SDR) family.</text>
</comment>
<reference evidence="4 5" key="3">
    <citation type="journal article" date="2011" name="Nat. Chem. Biol.">
        <title>Reveromycin A biosynthesis uses RevG and RevJ for stereospecific spiroacetal formation.</title>
        <authorList>
            <person name="Takahashi S."/>
            <person name="Toyoda A."/>
            <person name="Sekiyama Y."/>
            <person name="Takagi H."/>
            <person name="Nogawa T."/>
            <person name="Uramoto M."/>
            <person name="Suzuki R."/>
            <person name="Koshino H."/>
            <person name="Kumano T."/>
            <person name="Panthee S."/>
            <person name="Dairi T."/>
            <person name="Ishikawa J."/>
            <person name="Ikeda H."/>
            <person name="Sakaki Y."/>
            <person name="Osada H."/>
        </authorList>
    </citation>
    <scope>NUCLEOTIDE SEQUENCE [LARGE SCALE GENOMIC DNA]</scope>
    <source>
        <strain evidence="4 5">SN-593</strain>
    </source>
</reference>
<dbReference type="SUPFAM" id="SSF51735">
    <property type="entry name" value="NAD(P)-binding Rossmann-fold domains"/>
    <property type="match status" value="1"/>
</dbReference>
<evidence type="ECO:0000259" key="3">
    <source>
        <dbReference type="SMART" id="SM00822"/>
    </source>
</evidence>
<name>A0A7U3UT07_9ACTN</name>
<sequence length="252" mass="26374">MTTPGTTATPLQGKVVALTGASSGIGEATALLLAGRGARLVLGARRTDRLDALAERITAEGGEAVTARTDVRRAEDLAALVALAQERFGRLDVLVGNAGVGPVAPLDDLRTQDWEDMIDINVKGLLHGIAAALPVFRAQRSGHFVTTLSTAGLRIVPGQVVYAASKNAARTICEGLRQEAGPHIRVTSVSPGFVHTDFAGSAADPRLRAELLARRDEIAIPPDAIARAIGYAIEQPDDVDVNEIVVRPTAQS</sequence>
<dbReference type="RefSeq" id="WP_202234385.1">
    <property type="nucleotide sequence ID" value="NZ_AP018365.1"/>
</dbReference>
<evidence type="ECO:0000256" key="1">
    <source>
        <dbReference type="ARBA" id="ARBA00006484"/>
    </source>
</evidence>
<dbReference type="SMART" id="SM00822">
    <property type="entry name" value="PKS_KR"/>
    <property type="match status" value="1"/>
</dbReference>
<dbReference type="PRINTS" id="PR00081">
    <property type="entry name" value="GDHRDH"/>
</dbReference>
<keyword evidence="2" id="KW-0560">Oxidoreductase</keyword>
<gene>
    <name evidence="4" type="ORF">RVR_4321</name>
</gene>
<dbReference type="EMBL" id="AP018365">
    <property type="protein sequence ID" value="BBA98216.1"/>
    <property type="molecule type" value="Genomic_DNA"/>
</dbReference>
<organism evidence="4 5">
    <name type="scientific">Actinacidiphila reveromycinica</name>
    <dbReference type="NCBI Taxonomy" id="659352"/>
    <lineage>
        <taxon>Bacteria</taxon>
        <taxon>Bacillati</taxon>
        <taxon>Actinomycetota</taxon>
        <taxon>Actinomycetes</taxon>
        <taxon>Kitasatosporales</taxon>
        <taxon>Streptomycetaceae</taxon>
        <taxon>Actinacidiphila</taxon>
    </lineage>
</organism>
<dbReference type="KEGG" id="arev:RVR_4321"/>
<reference evidence="4 5" key="2">
    <citation type="journal article" date="2011" name="J. Antibiot.">
        <title>Furaquinocins I and J: novel polyketide isoprenoid hybrid compounds from Streptomyces reveromyceticus SN-593.</title>
        <authorList>
            <person name="Panthee S."/>
            <person name="Takahashi S."/>
            <person name="Takagi H."/>
            <person name="Nogawa T."/>
            <person name="Oowada E."/>
            <person name="Uramoto M."/>
            <person name="Osada H."/>
        </authorList>
    </citation>
    <scope>NUCLEOTIDE SEQUENCE [LARGE SCALE GENOMIC DNA]</scope>
    <source>
        <strain evidence="4 5">SN-593</strain>
    </source>
</reference>
<proteinExistence type="inferred from homology"/>